<dbReference type="CDD" id="cd09272">
    <property type="entry name" value="RNase_HI_RT_Ty1"/>
    <property type="match status" value="1"/>
</dbReference>
<dbReference type="Proteomes" id="UP000288805">
    <property type="component" value="Unassembled WGS sequence"/>
</dbReference>
<evidence type="ECO:0000259" key="1">
    <source>
        <dbReference type="Pfam" id="PF07727"/>
    </source>
</evidence>
<evidence type="ECO:0000313" key="2">
    <source>
        <dbReference type="EMBL" id="RVW27861.1"/>
    </source>
</evidence>
<organism evidence="2 3">
    <name type="scientific">Vitis vinifera</name>
    <name type="common">Grape</name>
    <dbReference type="NCBI Taxonomy" id="29760"/>
    <lineage>
        <taxon>Eukaryota</taxon>
        <taxon>Viridiplantae</taxon>
        <taxon>Streptophyta</taxon>
        <taxon>Embryophyta</taxon>
        <taxon>Tracheophyta</taxon>
        <taxon>Spermatophyta</taxon>
        <taxon>Magnoliopsida</taxon>
        <taxon>eudicotyledons</taxon>
        <taxon>Gunneridae</taxon>
        <taxon>Pentapetalae</taxon>
        <taxon>rosids</taxon>
        <taxon>Vitales</taxon>
        <taxon>Vitaceae</taxon>
        <taxon>Viteae</taxon>
        <taxon>Vitis</taxon>
    </lineage>
</organism>
<dbReference type="InterPro" id="IPR013103">
    <property type="entry name" value="RVT_2"/>
</dbReference>
<feature type="domain" description="Reverse transcriptase Ty1/copia-type" evidence="1">
    <location>
        <begin position="98"/>
        <end position="164"/>
    </location>
</feature>
<dbReference type="InterPro" id="IPR043502">
    <property type="entry name" value="DNA/RNA_pol_sf"/>
</dbReference>
<dbReference type="PANTHER" id="PTHR11439:SF440">
    <property type="entry name" value="INTEGRASE CATALYTIC DOMAIN-CONTAINING PROTEIN"/>
    <property type="match status" value="1"/>
</dbReference>
<dbReference type="SUPFAM" id="SSF56672">
    <property type="entry name" value="DNA/RNA polymerases"/>
    <property type="match status" value="1"/>
</dbReference>
<dbReference type="PANTHER" id="PTHR11439">
    <property type="entry name" value="GAG-POL-RELATED RETROTRANSPOSON"/>
    <property type="match status" value="1"/>
</dbReference>
<evidence type="ECO:0000313" key="3">
    <source>
        <dbReference type="Proteomes" id="UP000288805"/>
    </source>
</evidence>
<comment type="caution">
    <text evidence="2">The sequence shown here is derived from an EMBL/GenBank/DDBJ whole genome shotgun (WGS) entry which is preliminary data.</text>
</comment>
<dbReference type="EMBL" id="QGNW01001933">
    <property type="protein sequence ID" value="RVW27861.1"/>
    <property type="molecule type" value="Genomic_DNA"/>
</dbReference>
<proteinExistence type="predicted"/>
<sequence>MRLAPQAPGLVCALVRLEPFKTMPSVHCQEPELISIDLESIGNSYSSPSVDDLDFVVVPKIVQEALIIPEWNDAIREEIRVIGKNGRSTKEARHLQRDDVYEIDHLKKELAKEFEMKDLGLLRYFLGMEVVHSKVGIVVTQRNYALDLLKEIGMLGCKPIEVPIDPNHKIGVAKGGKSVDKERYQRLVGKLIYLSHTRLDIAFFVSVVSQFMHAPTGEHLEVVYKILKYVKKTLELRKLLKELRIKIEGPMKLYCNNKAAINIANNPMQHNRTKHVEIDRQFMKEKLESGLMCMPFMSTNKQLADIFTKGLSKQAFKLLVNKLGLIDIIKPT</sequence>
<gene>
    <name evidence="2" type="primary">RE1_207</name>
    <name evidence="2" type="ORF">CK203_115934</name>
</gene>
<dbReference type="AlphaFoldDB" id="A0A438CXF5"/>
<accession>A0A438CXF5</accession>
<name>A0A438CXF5_VITVI</name>
<reference evidence="2 3" key="1">
    <citation type="journal article" date="2018" name="PLoS Genet.">
        <title>Population sequencing reveals clonal diversity and ancestral inbreeding in the grapevine cultivar Chardonnay.</title>
        <authorList>
            <person name="Roach M.J."/>
            <person name="Johnson D.L."/>
            <person name="Bohlmann J."/>
            <person name="van Vuuren H.J."/>
            <person name="Jones S.J."/>
            <person name="Pretorius I.S."/>
            <person name="Schmidt S.A."/>
            <person name="Borneman A.R."/>
        </authorList>
    </citation>
    <scope>NUCLEOTIDE SEQUENCE [LARGE SCALE GENOMIC DNA]</scope>
    <source>
        <strain evidence="3">cv. Chardonnay</strain>
        <tissue evidence="2">Leaf</tissue>
    </source>
</reference>
<protein>
    <submittedName>
        <fullName evidence="2">Retrovirus-related Pol polyprotein from transposon RE1</fullName>
    </submittedName>
</protein>
<dbReference type="Pfam" id="PF07727">
    <property type="entry name" value="RVT_2"/>
    <property type="match status" value="1"/>
</dbReference>